<proteinExistence type="predicted"/>
<gene>
    <name evidence="1" type="ORF">PHY01_34020</name>
</gene>
<evidence type="ECO:0000313" key="1">
    <source>
        <dbReference type="EMBL" id="GEC21119.1"/>
    </source>
</evidence>
<dbReference type="EMBL" id="BJNG01000029">
    <property type="protein sequence ID" value="GEC21119.1"/>
    <property type="molecule type" value="Genomic_DNA"/>
</dbReference>
<accession>A0A4Y3WTP6</accession>
<evidence type="ECO:0000313" key="2">
    <source>
        <dbReference type="Proteomes" id="UP000320338"/>
    </source>
</evidence>
<sequence length="67" mass="7420">MMMSDHMHDVAMTILNRRTTRSVDLVEDYVAGDLAPLDVPDQMTLFIALFCMFGTKVGAIKTANGIE</sequence>
<protein>
    <submittedName>
        <fullName evidence="1">Uncharacterized protein</fullName>
    </submittedName>
</protein>
<comment type="caution">
    <text evidence="1">The sequence shown here is derived from an EMBL/GenBank/DDBJ whole genome shotgun (WGS) entry which is preliminary data.</text>
</comment>
<organism evidence="1 2">
    <name type="scientific">Pseudonocardia hydrocarbonoxydans</name>
    <dbReference type="NCBI Taxonomy" id="76726"/>
    <lineage>
        <taxon>Bacteria</taxon>
        <taxon>Bacillati</taxon>
        <taxon>Actinomycetota</taxon>
        <taxon>Actinomycetes</taxon>
        <taxon>Pseudonocardiales</taxon>
        <taxon>Pseudonocardiaceae</taxon>
        <taxon>Pseudonocardia</taxon>
    </lineage>
</organism>
<keyword evidence="2" id="KW-1185">Reference proteome</keyword>
<reference evidence="1 2" key="1">
    <citation type="submission" date="2019-06" db="EMBL/GenBank/DDBJ databases">
        <title>Whole genome shotgun sequence of Pseudonocardia hydrocarbonoxydans NBRC 14498.</title>
        <authorList>
            <person name="Hosoyama A."/>
            <person name="Uohara A."/>
            <person name="Ohji S."/>
            <person name="Ichikawa N."/>
        </authorList>
    </citation>
    <scope>NUCLEOTIDE SEQUENCE [LARGE SCALE GENOMIC DNA]</scope>
    <source>
        <strain evidence="1 2">NBRC 14498</strain>
    </source>
</reference>
<dbReference type="Proteomes" id="UP000320338">
    <property type="component" value="Unassembled WGS sequence"/>
</dbReference>
<name>A0A4Y3WTP6_9PSEU</name>
<dbReference type="AlphaFoldDB" id="A0A4Y3WTP6"/>